<evidence type="ECO:0000256" key="11">
    <source>
        <dbReference type="PROSITE-ProRule" id="PRU01360"/>
    </source>
</evidence>
<name>A0AA37T5V2_9GAMM</name>
<feature type="domain" description="TonB-dependent receptor plug" evidence="15">
    <location>
        <begin position="52"/>
        <end position="157"/>
    </location>
</feature>
<evidence type="ECO:0000256" key="8">
    <source>
        <dbReference type="ARBA" id="ARBA00023077"/>
    </source>
</evidence>
<comment type="subcellular location">
    <subcellularLocation>
        <location evidence="1 11">Cell outer membrane</location>
        <topology evidence="1 11">Multi-pass membrane protein</topology>
    </subcellularLocation>
</comment>
<evidence type="ECO:0000256" key="6">
    <source>
        <dbReference type="ARBA" id="ARBA00023004"/>
    </source>
</evidence>
<feature type="chain" id="PRO_5041398555" evidence="13">
    <location>
        <begin position="30"/>
        <end position="826"/>
    </location>
</feature>
<evidence type="ECO:0000256" key="12">
    <source>
        <dbReference type="RuleBase" id="RU003357"/>
    </source>
</evidence>
<dbReference type="PANTHER" id="PTHR32552:SF81">
    <property type="entry name" value="TONB-DEPENDENT OUTER MEMBRANE RECEPTOR"/>
    <property type="match status" value="1"/>
</dbReference>
<keyword evidence="16" id="KW-0675">Receptor</keyword>
<evidence type="ECO:0000256" key="13">
    <source>
        <dbReference type="SAM" id="SignalP"/>
    </source>
</evidence>
<keyword evidence="8 12" id="KW-0798">TonB box</keyword>
<dbReference type="RefSeq" id="WP_232593024.1">
    <property type="nucleotide sequence ID" value="NZ_BSPD01000039.1"/>
</dbReference>
<evidence type="ECO:0000259" key="14">
    <source>
        <dbReference type="Pfam" id="PF00593"/>
    </source>
</evidence>
<keyword evidence="7" id="KW-0406">Ion transport</keyword>
<evidence type="ECO:0000256" key="4">
    <source>
        <dbReference type="ARBA" id="ARBA00022496"/>
    </source>
</evidence>
<evidence type="ECO:0000256" key="3">
    <source>
        <dbReference type="ARBA" id="ARBA00022452"/>
    </source>
</evidence>
<protein>
    <submittedName>
        <fullName evidence="16">TonB-dependent receptor</fullName>
    </submittedName>
</protein>
<evidence type="ECO:0000256" key="5">
    <source>
        <dbReference type="ARBA" id="ARBA00022692"/>
    </source>
</evidence>
<gene>
    <name evidence="16" type="ORF">GCM10007877_18390</name>
</gene>
<sequence>MSQTPWMKSALALSIASTIATTIASHSYAQDDQPHRTLEEVVVTAQKRTESLQDVPISISAVSGEKLADAGIEKIEDIISFIPNIHMTESGLSTQLRIRGMGSGNNQAFEQSVGQYVDGVYYGRPQLLRAPFLDLASVEVLRGPQSVLFGKNSIAGAINMRTARPTDEFEGFISANYAPAQNQQELTGVVSGPITDTLRARLALRSYTEDGWMENTLLDKDSPARDEQSARLTLDWTPTDSLSLSLKLEQNTFDGEGRQLEIIEDNPSPQSLSQIAGVSDPNTAAFLDQFPSTYSNIASVLFNQPAFEAEQNFERQANVDEFSNNDMSNYTFNAEYQLGENTLNWVTGWVEYEYDELCDCDFTSADSFQVFLNEEFEQFSQEIRITSPTGGTVEWIAGAFYQEYDMTYDEDFIISDGGLLATAVNGRYNNLIDLGNFGTRRLYEQTSEAWSVFAQATWNISDTLRLTLGGRFTEEDKEGARSMTIVDFSDGSIPAAVTDSVNCSPGTFTNISETFSIPCVINNVFGVDTQQASTGNRGNNLVGDRTEREFTPLVNLQWDATDDLMVYAAYTEGFKAGGFDTRSNSNAVFEFEDEGATAYEIGFKSSLFGGEAELNGAFFYTEYDNLQVSQFDGAIGFNVVNAAESVIQGFELDGRWAATDYLTVSYGLAYNDFEYTNFPVGGCYQGETPNGIDIDGDGTLDTCDYTGRSGTFAPKKTFNLGAEYIRPITSDINFRSLFDAQYVDNHDVHENQDPKYDIDPYTTVNLRVGIESESWAVALVGKNLTDESVLTYVSNAPLSDSVFGTNTYYGFLRRPRSVAVEGTYRF</sequence>
<evidence type="ECO:0000256" key="1">
    <source>
        <dbReference type="ARBA" id="ARBA00004571"/>
    </source>
</evidence>
<feature type="domain" description="TonB-dependent receptor-like beta-barrel" evidence="14">
    <location>
        <begin position="292"/>
        <end position="784"/>
    </location>
</feature>
<proteinExistence type="inferred from homology"/>
<comment type="caution">
    <text evidence="16">The sequence shown here is derived from an EMBL/GenBank/DDBJ whole genome shotgun (WGS) entry which is preliminary data.</text>
</comment>
<keyword evidence="10 11" id="KW-0998">Cell outer membrane</keyword>
<evidence type="ECO:0000256" key="2">
    <source>
        <dbReference type="ARBA" id="ARBA00022448"/>
    </source>
</evidence>
<keyword evidence="9 11" id="KW-0472">Membrane</keyword>
<dbReference type="PANTHER" id="PTHR32552">
    <property type="entry name" value="FERRICHROME IRON RECEPTOR-RELATED"/>
    <property type="match status" value="1"/>
</dbReference>
<dbReference type="EMBL" id="BSPD01000039">
    <property type="protein sequence ID" value="GLS26124.1"/>
    <property type="molecule type" value="Genomic_DNA"/>
</dbReference>
<comment type="similarity">
    <text evidence="11 12">Belongs to the TonB-dependent receptor family.</text>
</comment>
<evidence type="ECO:0000256" key="9">
    <source>
        <dbReference type="ARBA" id="ARBA00023136"/>
    </source>
</evidence>
<organism evidence="16 17">
    <name type="scientific">Marinibactrum halimedae</name>
    <dbReference type="NCBI Taxonomy" id="1444977"/>
    <lineage>
        <taxon>Bacteria</taxon>
        <taxon>Pseudomonadati</taxon>
        <taxon>Pseudomonadota</taxon>
        <taxon>Gammaproteobacteria</taxon>
        <taxon>Cellvibrionales</taxon>
        <taxon>Cellvibrionaceae</taxon>
        <taxon>Marinibactrum</taxon>
    </lineage>
</organism>
<dbReference type="PROSITE" id="PS52016">
    <property type="entry name" value="TONB_DEPENDENT_REC_3"/>
    <property type="match status" value="1"/>
</dbReference>
<dbReference type="Pfam" id="PF00593">
    <property type="entry name" value="TonB_dep_Rec_b-barrel"/>
    <property type="match status" value="1"/>
</dbReference>
<evidence type="ECO:0000313" key="17">
    <source>
        <dbReference type="Proteomes" id="UP001156870"/>
    </source>
</evidence>
<dbReference type="InterPro" id="IPR012910">
    <property type="entry name" value="Plug_dom"/>
</dbReference>
<dbReference type="Gene3D" id="2.40.170.20">
    <property type="entry name" value="TonB-dependent receptor, beta-barrel domain"/>
    <property type="match status" value="1"/>
</dbReference>
<dbReference type="AlphaFoldDB" id="A0AA37T5V2"/>
<dbReference type="SUPFAM" id="SSF56935">
    <property type="entry name" value="Porins"/>
    <property type="match status" value="1"/>
</dbReference>
<keyword evidence="2 11" id="KW-0813">Transport</keyword>
<reference evidence="16 17" key="1">
    <citation type="journal article" date="2014" name="Int. J. Syst. Evol. Microbiol.">
        <title>Complete genome sequence of Corynebacterium casei LMG S-19264T (=DSM 44701T), isolated from a smear-ripened cheese.</title>
        <authorList>
            <consortium name="US DOE Joint Genome Institute (JGI-PGF)"/>
            <person name="Walter F."/>
            <person name="Albersmeier A."/>
            <person name="Kalinowski J."/>
            <person name="Ruckert C."/>
        </authorList>
    </citation>
    <scope>NUCLEOTIDE SEQUENCE [LARGE SCALE GENOMIC DNA]</scope>
    <source>
        <strain evidence="16 17">NBRC 110095</strain>
    </source>
</reference>
<evidence type="ECO:0000256" key="7">
    <source>
        <dbReference type="ARBA" id="ARBA00023065"/>
    </source>
</evidence>
<keyword evidence="13" id="KW-0732">Signal</keyword>
<dbReference type="GO" id="GO:0006826">
    <property type="term" value="P:iron ion transport"/>
    <property type="evidence" value="ECO:0007669"/>
    <property type="project" value="UniProtKB-KW"/>
</dbReference>
<dbReference type="InterPro" id="IPR000531">
    <property type="entry name" value="Beta-barrel_TonB"/>
</dbReference>
<dbReference type="InterPro" id="IPR039426">
    <property type="entry name" value="TonB-dep_rcpt-like"/>
</dbReference>
<dbReference type="Proteomes" id="UP001156870">
    <property type="component" value="Unassembled WGS sequence"/>
</dbReference>
<dbReference type="Pfam" id="PF07715">
    <property type="entry name" value="Plug"/>
    <property type="match status" value="1"/>
</dbReference>
<accession>A0AA37T5V2</accession>
<keyword evidence="6" id="KW-0408">Iron</keyword>
<keyword evidence="3 11" id="KW-1134">Transmembrane beta strand</keyword>
<evidence type="ECO:0000259" key="15">
    <source>
        <dbReference type="Pfam" id="PF07715"/>
    </source>
</evidence>
<keyword evidence="5 11" id="KW-0812">Transmembrane</keyword>
<evidence type="ECO:0000256" key="10">
    <source>
        <dbReference type="ARBA" id="ARBA00023237"/>
    </source>
</evidence>
<dbReference type="InterPro" id="IPR036942">
    <property type="entry name" value="Beta-barrel_TonB_sf"/>
</dbReference>
<feature type="signal peptide" evidence="13">
    <location>
        <begin position="1"/>
        <end position="29"/>
    </location>
</feature>
<evidence type="ECO:0000313" key="16">
    <source>
        <dbReference type="EMBL" id="GLS26124.1"/>
    </source>
</evidence>
<dbReference type="GO" id="GO:0009279">
    <property type="term" value="C:cell outer membrane"/>
    <property type="evidence" value="ECO:0007669"/>
    <property type="project" value="UniProtKB-SubCell"/>
</dbReference>
<keyword evidence="17" id="KW-1185">Reference proteome</keyword>
<keyword evidence="4" id="KW-0410">Iron transport</keyword>